<name>A0AAP0KS52_9MAGN</name>
<feature type="transmembrane region" description="Helical" evidence="1">
    <location>
        <begin position="12"/>
        <end position="33"/>
    </location>
</feature>
<comment type="caution">
    <text evidence="2">The sequence shown here is derived from an EMBL/GenBank/DDBJ whole genome shotgun (WGS) entry which is preliminary data.</text>
</comment>
<protein>
    <submittedName>
        <fullName evidence="2">Uncharacterized protein</fullName>
    </submittedName>
</protein>
<organism evidence="2 3">
    <name type="scientific">Stephania cephalantha</name>
    <dbReference type="NCBI Taxonomy" id="152367"/>
    <lineage>
        <taxon>Eukaryota</taxon>
        <taxon>Viridiplantae</taxon>
        <taxon>Streptophyta</taxon>
        <taxon>Embryophyta</taxon>
        <taxon>Tracheophyta</taxon>
        <taxon>Spermatophyta</taxon>
        <taxon>Magnoliopsida</taxon>
        <taxon>Ranunculales</taxon>
        <taxon>Menispermaceae</taxon>
        <taxon>Menispermoideae</taxon>
        <taxon>Cissampelideae</taxon>
        <taxon>Stephania</taxon>
    </lineage>
</organism>
<evidence type="ECO:0000256" key="1">
    <source>
        <dbReference type="SAM" id="Phobius"/>
    </source>
</evidence>
<accession>A0AAP0KS52</accession>
<sequence length="60" mass="7096">MKFLGRTCTPDTCICSPFVLLLLLIYMVSNAGFPHYRVNHTMQTFYFYRVCIFQRLPLDV</sequence>
<dbReference type="Proteomes" id="UP001419268">
    <property type="component" value="Unassembled WGS sequence"/>
</dbReference>
<proteinExistence type="predicted"/>
<keyword evidence="1" id="KW-1133">Transmembrane helix</keyword>
<keyword evidence="1" id="KW-0812">Transmembrane</keyword>
<reference evidence="2 3" key="1">
    <citation type="submission" date="2024-01" db="EMBL/GenBank/DDBJ databases">
        <title>Genome assemblies of Stephania.</title>
        <authorList>
            <person name="Yang L."/>
        </authorList>
    </citation>
    <scope>NUCLEOTIDE SEQUENCE [LARGE SCALE GENOMIC DNA]</scope>
    <source>
        <strain evidence="2">JXDWG</strain>
        <tissue evidence="2">Leaf</tissue>
    </source>
</reference>
<dbReference type="EMBL" id="JBBNAG010000002">
    <property type="protein sequence ID" value="KAK9157636.1"/>
    <property type="molecule type" value="Genomic_DNA"/>
</dbReference>
<evidence type="ECO:0000313" key="3">
    <source>
        <dbReference type="Proteomes" id="UP001419268"/>
    </source>
</evidence>
<evidence type="ECO:0000313" key="2">
    <source>
        <dbReference type="EMBL" id="KAK9157636.1"/>
    </source>
</evidence>
<keyword evidence="3" id="KW-1185">Reference proteome</keyword>
<gene>
    <name evidence="2" type="ORF">Scep_004210</name>
</gene>
<keyword evidence="1" id="KW-0472">Membrane</keyword>
<dbReference type="AlphaFoldDB" id="A0AAP0KS52"/>